<dbReference type="Gene3D" id="3.30.479.30">
    <property type="entry name" value="Band 7 domain"/>
    <property type="match status" value="1"/>
</dbReference>
<dbReference type="InterPro" id="IPR036013">
    <property type="entry name" value="Band_7/SPFH_dom_sf"/>
</dbReference>
<protein>
    <recommendedName>
        <fullName evidence="2">Band 7 domain-containing protein</fullName>
    </recommendedName>
</protein>
<dbReference type="PRINTS" id="PR00721">
    <property type="entry name" value="STOMATIN"/>
</dbReference>
<dbReference type="SUPFAM" id="SSF117892">
    <property type="entry name" value="Band 7/SPFH domain"/>
    <property type="match status" value="1"/>
</dbReference>
<evidence type="ECO:0000313" key="3">
    <source>
        <dbReference type="EMBL" id="UMM40114.1"/>
    </source>
</evidence>
<dbReference type="PANTHER" id="PTHR10264:SF32">
    <property type="entry name" value="BAND 7 DOMAIN-CONTAINING PROTEIN"/>
    <property type="match status" value="1"/>
</dbReference>
<accession>A0AAE9FFM5</accession>
<evidence type="ECO:0000259" key="2">
    <source>
        <dbReference type="Pfam" id="PF01145"/>
    </source>
</evidence>
<dbReference type="AlphaFoldDB" id="A0AAE9FFM5"/>
<dbReference type="Proteomes" id="UP000829354">
    <property type="component" value="Chromosome X"/>
</dbReference>
<dbReference type="InterPro" id="IPR001107">
    <property type="entry name" value="Band_7"/>
</dbReference>
<gene>
    <name evidence="3" type="ORF">L5515_016878</name>
</gene>
<keyword evidence="4" id="KW-1185">Reference proteome</keyword>
<name>A0AAE9FFM5_CAEBR</name>
<proteinExistence type="inferred from homology"/>
<comment type="similarity">
    <text evidence="1">Belongs to the band 7/mec-2 family.</text>
</comment>
<sequence length="135" mass="15260">MLSDRDVISLQMQATLDETTIPWGVKVERVEMKDVRLPYQLQRAMAAEAEATREAMAKIIAAEGEQNASMALAEAADVISMSPCAIQLRYLQTLNSISSEKNNTIVFPFPMEMMSRFIKNQKKHVMKRMSALKYS</sequence>
<dbReference type="Gene3D" id="6.10.250.2090">
    <property type="match status" value="1"/>
</dbReference>
<feature type="domain" description="Band 7" evidence="2">
    <location>
        <begin position="2"/>
        <end position="65"/>
    </location>
</feature>
<dbReference type="PANTHER" id="PTHR10264">
    <property type="entry name" value="BAND 7 PROTEIN-RELATED"/>
    <property type="match status" value="1"/>
</dbReference>
<dbReference type="GO" id="GO:0005886">
    <property type="term" value="C:plasma membrane"/>
    <property type="evidence" value="ECO:0007669"/>
    <property type="project" value="InterPro"/>
</dbReference>
<organism evidence="3 4">
    <name type="scientific">Caenorhabditis briggsae</name>
    <dbReference type="NCBI Taxonomy" id="6238"/>
    <lineage>
        <taxon>Eukaryota</taxon>
        <taxon>Metazoa</taxon>
        <taxon>Ecdysozoa</taxon>
        <taxon>Nematoda</taxon>
        <taxon>Chromadorea</taxon>
        <taxon>Rhabditida</taxon>
        <taxon>Rhabditina</taxon>
        <taxon>Rhabditomorpha</taxon>
        <taxon>Rhabditoidea</taxon>
        <taxon>Rhabditidae</taxon>
        <taxon>Peloderinae</taxon>
        <taxon>Caenorhabditis</taxon>
    </lineage>
</organism>
<evidence type="ECO:0000313" key="4">
    <source>
        <dbReference type="Proteomes" id="UP000829354"/>
    </source>
</evidence>
<dbReference type="InterPro" id="IPR001972">
    <property type="entry name" value="Stomatin_HflK_fam"/>
</dbReference>
<dbReference type="EMBL" id="CP092625">
    <property type="protein sequence ID" value="UMM40114.1"/>
    <property type="molecule type" value="Genomic_DNA"/>
</dbReference>
<reference evidence="3 4" key="1">
    <citation type="submission" date="2022-04" db="EMBL/GenBank/DDBJ databases">
        <title>Chromosome-level reference genomes for two strains of Caenorhabditis briggsae: an improved platform for comparative genomics.</title>
        <authorList>
            <person name="Stevens L."/>
            <person name="Andersen E."/>
        </authorList>
    </citation>
    <scope>NUCLEOTIDE SEQUENCE [LARGE SCALE GENOMIC DNA]</scope>
    <source>
        <strain evidence="3">VX34</strain>
        <tissue evidence="3">Whole-organism</tissue>
    </source>
</reference>
<evidence type="ECO:0000256" key="1">
    <source>
        <dbReference type="ARBA" id="ARBA00008164"/>
    </source>
</evidence>
<dbReference type="InterPro" id="IPR043202">
    <property type="entry name" value="Band-7_stomatin-like"/>
</dbReference>
<dbReference type="Pfam" id="PF01145">
    <property type="entry name" value="Band_7"/>
    <property type="match status" value="1"/>
</dbReference>